<evidence type="ECO:0000313" key="2">
    <source>
        <dbReference type="Proteomes" id="UP000831785"/>
    </source>
</evidence>
<protein>
    <submittedName>
        <fullName evidence="1">T9SS type A sorting domain-containing protein</fullName>
    </submittedName>
</protein>
<organism evidence="1 2">
    <name type="scientific">Hymenobacter cellulosivorans</name>
    <dbReference type="NCBI Taxonomy" id="2932249"/>
    <lineage>
        <taxon>Bacteria</taxon>
        <taxon>Pseudomonadati</taxon>
        <taxon>Bacteroidota</taxon>
        <taxon>Cytophagia</taxon>
        <taxon>Cytophagales</taxon>
        <taxon>Hymenobacteraceae</taxon>
        <taxon>Hymenobacter</taxon>
    </lineage>
</organism>
<name>A0ABY4FCT1_9BACT</name>
<dbReference type="PANTHER" id="PTHR31778:SF2">
    <property type="entry name" value="BUD SITE SELECTION PROTEIN RAX2"/>
    <property type="match status" value="1"/>
</dbReference>
<reference evidence="1 2" key="1">
    <citation type="submission" date="2022-04" db="EMBL/GenBank/DDBJ databases">
        <title>Hymenobacter sp. isolated from the air.</title>
        <authorList>
            <person name="Won M."/>
            <person name="Lee C.-M."/>
            <person name="Woen H.-Y."/>
            <person name="Kwon S.-W."/>
        </authorList>
    </citation>
    <scope>NUCLEOTIDE SEQUENCE [LARGE SCALE GENOMIC DNA]</scope>
    <source>
        <strain evidence="2">5116 S-27</strain>
    </source>
</reference>
<dbReference type="PANTHER" id="PTHR31778">
    <property type="entry name" value="BUD SITE SELECTION PROTEIN RAX2"/>
    <property type="match status" value="1"/>
</dbReference>
<dbReference type="Proteomes" id="UP000831785">
    <property type="component" value="Chromosome"/>
</dbReference>
<proteinExistence type="predicted"/>
<gene>
    <name evidence="1" type="ORF">MUN80_06850</name>
</gene>
<dbReference type="EMBL" id="CP095049">
    <property type="protein sequence ID" value="UOQ54474.1"/>
    <property type="molecule type" value="Genomic_DNA"/>
</dbReference>
<dbReference type="InterPro" id="IPR026444">
    <property type="entry name" value="Secre_tail"/>
</dbReference>
<accession>A0ABY4FCT1</accession>
<keyword evidence="2" id="KW-1185">Reference proteome</keyword>
<evidence type="ECO:0000313" key="1">
    <source>
        <dbReference type="EMBL" id="UOQ54474.1"/>
    </source>
</evidence>
<sequence>MTHLYLVAAPVVRSVHRLLASRLLALLVLLLPWAARAQTLDPKQSTPSVGAMLNPDGTLRPGGAGSFDARGYRMSLDSKTGGPVFRPAGAGDENWQDGFGLPGTNGTIYAVARATNGDVYVGGEFTGAGAVAASRIARWNGTAWSALGDGSSLENNGLNGRVLALAVSSTGELYAGGYFTQARNGAGNTVPVSNIAKWSNGAWSALGDGINNQVDVLAVATTGELYAGGIFTQARTSSTNTVAASRVAKWSNGAWSALGDGSTITGNGIDNRVLALAVSSTGELYVGGIFTQARNGAGNTVPVSNIAKWSNGAWSALGDGSNINNNGVNTMVSSLAVSSAGELYVGGNFSEARTSAFNTVPASAVAKWSNGAWTVLGQRNSLNYNGVGIGPTGSGTVFSLALGNAGEVYVSGVFTHARTSSSATVPASRVAKWSNGAWTVLGESTSVDNNGVEVGQVNAIAVGSTGELYMGGSFSQARTSSTSTVPVNNVAQWSGATWNALGADHNGVNGNIQAVVRMANGDVYIGGQFTGVGTVPASYIAKWNGTAWSALGDGSALGSNGVNSEVNALALGSAGELYVGGLFTRARTSLSNSIPVSYVAKWSNGAWSALGDGGTATGNGANNQVSALAVSNTGEVYVGGVFSQVRTSSTSTLPASRVAKWSNGTWSTLGDGSSVNNNGVTGTVSTLALGSAGELYVGGEFNQARSSSTSTLPVSNIAKWSNGAWSALGDGSNINNNGTNSHVYTLAVATTGELYVGGNFSQVRTSTGSRVAAKGIARWNGTVWSALGDGSSVDGNGVNGAAFALVFGDAGELYVGGIFTQARTSSTSTVAANNVAIWNGTAWSTLGAGVNGSVRALAVSGKQITAGGLFLAVGDNTKQTAHFGIYTAAATNSLVVSTGTLANPTVVPAGTYTSVTVTGIGVAVLTGGISVSAAVNVQSGGVLLTNCQPLTGAATFTLAARATLGICDPAGLSTTPGAGAVQTTGTRSFSPEATYIYNGLQAQVTGTALPAIVGTLDNANGGGPVQLSQPTSISRELRLTTGTLNLNAQALTLLSDATTTAQVNQDGRTTTGTVTGGNVTVQRFVPANGNAGLGYRHLASPVSGNSLADLTVAGGFQPVFNAGYNSSATSGLITPFPTVFGFDPARIGTAASSYTGFDQGWYSPAAGNGPDNFLAGRGYTVNLAANQMVDFVGALNQAAVSVVLPRAAGTATPDDSRGWHLLGNPFASSFALSSLDSTAGVDNAKYVFQSTGPYAGGYDTYLTGLSGQPLLAVGQGFFVRTSTPGTTPTLTFAVSGRRVDFTTNSTFHRAEAKTRPLLELALTNAAGTLRDRTTLYADARATTGLDASYDAVKLANPHGLNLSQTTVGPRLALNGVPAFGPGTVVPLAVGVPVAGTYALLVNQLLNLPAGTAVMLVDTELNTRTDLATLPAAGYTFSVTATQATALLTDRFYLSVSATALATTAGRMTSVPQLYPNPTTGAVLLSGVQPGASVQVLDVRGRVVLSTTADATGAARLALPAALSAGVYVVRAGQQAVRLVRE</sequence>
<dbReference type="RefSeq" id="WP_244721434.1">
    <property type="nucleotide sequence ID" value="NZ_CP095049.1"/>
</dbReference>
<dbReference type="NCBIfam" id="TIGR04183">
    <property type="entry name" value="Por_Secre_tail"/>
    <property type="match status" value="1"/>
</dbReference>